<reference evidence="2 3" key="1">
    <citation type="journal article" date="2019" name="Sci. Rep.">
        <title>A high-quality genome of Eragrostis curvula grass provides insights into Poaceae evolution and supports new strategies to enhance forage quality.</title>
        <authorList>
            <person name="Carballo J."/>
            <person name="Santos B.A.C.M."/>
            <person name="Zappacosta D."/>
            <person name="Garbus I."/>
            <person name="Selva J.P."/>
            <person name="Gallo C.A."/>
            <person name="Diaz A."/>
            <person name="Albertini E."/>
            <person name="Caccamo M."/>
            <person name="Echenique V."/>
        </authorList>
    </citation>
    <scope>NUCLEOTIDE SEQUENCE [LARGE SCALE GENOMIC DNA]</scope>
    <source>
        <strain evidence="3">cv. Victoria</strain>
        <tissue evidence="2">Leaf</tissue>
    </source>
</reference>
<evidence type="ECO:0000313" key="3">
    <source>
        <dbReference type="Proteomes" id="UP000324897"/>
    </source>
</evidence>
<proteinExistence type="predicted"/>
<feature type="non-terminal residue" evidence="2">
    <location>
        <position position="1"/>
    </location>
</feature>
<dbReference type="Proteomes" id="UP000324897">
    <property type="component" value="Unassembled WGS sequence"/>
</dbReference>
<dbReference type="Pfam" id="PF26138">
    <property type="entry name" value="DUF8040"/>
    <property type="match status" value="1"/>
</dbReference>
<gene>
    <name evidence="2" type="ORF">EJB05_17455</name>
</gene>
<organism evidence="2 3">
    <name type="scientific">Eragrostis curvula</name>
    <name type="common">weeping love grass</name>
    <dbReference type="NCBI Taxonomy" id="38414"/>
    <lineage>
        <taxon>Eukaryota</taxon>
        <taxon>Viridiplantae</taxon>
        <taxon>Streptophyta</taxon>
        <taxon>Embryophyta</taxon>
        <taxon>Tracheophyta</taxon>
        <taxon>Spermatophyta</taxon>
        <taxon>Magnoliopsida</taxon>
        <taxon>Liliopsida</taxon>
        <taxon>Poales</taxon>
        <taxon>Poaceae</taxon>
        <taxon>PACMAD clade</taxon>
        <taxon>Chloridoideae</taxon>
        <taxon>Eragrostideae</taxon>
        <taxon>Eragrostidinae</taxon>
        <taxon>Eragrostis</taxon>
    </lineage>
</organism>
<dbReference type="Gramene" id="TVU35559">
    <property type="protein sequence ID" value="TVU35559"/>
    <property type="gene ID" value="EJB05_17455"/>
</dbReference>
<protein>
    <recommendedName>
        <fullName evidence="1">DUF8040 domain-containing protein</fullName>
    </recommendedName>
</protein>
<dbReference type="EMBL" id="RWGY01000009">
    <property type="protein sequence ID" value="TVU35559.1"/>
    <property type="molecule type" value="Genomic_DNA"/>
</dbReference>
<name>A0A5J9VH84_9POAL</name>
<accession>A0A5J9VH84</accession>
<comment type="caution">
    <text evidence="2">The sequence shown here is derived from an EMBL/GenBank/DDBJ whole genome shotgun (WGS) entry which is preliminary data.</text>
</comment>
<feature type="domain" description="DUF8040" evidence="1">
    <location>
        <begin position="73"/>
        <end position="167"/>
    </location>
</feature>
<evidence type="ECO:0000259" key="1">
    <source>
        <dbReference type="Pfam" id="PF26138"/>
    </source>
</evidence>
<feature type="non-terminal residue" evidence="2">
    <location>
        <position position="291"/>
    </location>
</feature>
<evidence type="ECO:0000313" key="2">
    <source>
        <dbReference type="EMBL" id="TVU35559.1"/>
    </source>
</evidence>
<dbReference type="PANTHER" id="PTHR34395:SF22">
    <property type="entry name" value="MYB_SANT-LIKE DOMAIN-CONTAINING PROTEIN"/>
    <property type="match status" value="1"/>
</dbReference>
<keyword evidence="3" id="KW-1185">Reference proteome</keyword>
<dbReference type="InterPro" id="IPR058353">
    <property type="entry name" value="DUF8040"/>
</dbReference>
<dbReference type="AlphaFoldDB" id="A0A5J9VH84"/>
<dbReference type="OrthoDB" id="667091at2759"/>
<sequence>MLSSIPHGHGQAPLHPRQTQGEIMGFRKEIMEYRKEKIRKFMQMEEETDDEFIFVIVPAILEMLNDEKRPVHTSEYTGAKKMREILEGHEKWCLSEFRMEPQIFKAISNYLRREGLLRDTRGVAVEEQLGMFMFMISHNASNDRLQKAFQHSGETIHRHIRAVFDIIPTLTYRFLKLPTSNETHPKIASDPRFWPFFKRKQSQVAAVLQDFVDFRVKQTKNFMDELNVNTKPSEDYSIKNCLAVLESIDELSEMEKAKAAKIFKCEQNREIFLNLKNPEVRLLWIQDEISP</sequence>
<dbReference type="PANTHER" id="PTHR34395">
    <property type="entry name" value="OS11G0427500 PROTEIN"/>
    <property type="match status" value="1"/>
</dbReference>